<proteinExistence type="predicted"/>
<dbReference type="OrthoDB" id="1149023at2"/>
<dbReference type="PROSITE" id="PS51257">
    <property type="entry name" value="PROKAR_LIPOPROTEIN"/>
    <property type="match status" value="1"/>
</dbReference>
<sequence>MSGIKIAVLIALTLLAAACRQSSASPENGGSDQTLFWKQGALSVRKLNETMEYPVKKEPHIAEKRIHRIYIDNMACQFEVFVDDVLLLRTMGEITRNGGGMNGDHDINQLLLSPGKHEVKVRMYPKFGQPVFGDEGYVNLKFSHFTRETFRKPVYDPAMNSHNGIQINQADKQWIEKWDHENQVGYEGDYVAKQPDRFKGLQAYEWRRTFDAELPFAHTGWRESVNLQKEQDDEDKNIRREVLEISREIHAHLSARDAAAYLKLVTEREELITQTLFYRDNEKKLREQEFVKLIRDEAYELQPLLPETCRLDYQGYGKLVALVNNTDGEGAIRFKNRNDPNDVIYMDFRFQRKHKGSKLSVI</sequence>
<dbReference type="EMBL" id="PYLS01000005">
    <property type="protein sequence ID" value="PST83474.1"/>
    <property type="molecule type" value="Genomic_DNA"/>
</dbReference>
<reference evidence="2 3" key="1">
    <citation type="submission" date="2018-03" db="EMBL/GenBank/DDBJ databases">
        <authorList>
            <person name="Keele B.F."/>
        </authorList>
    </citation>
    <scope>NUCLEOTIDE SEQUENCE [LARGE SCALE GENOMIC DNA]</scope>
    <source>
        <strain evidence="2 3">YL28-9</strain>
    </source>
</reference>
<organism evidence="2 3">
    <name type="scientific">Pedobacter yulinensis</name>
    <dbReference type="NCBI Taxonomy" id="2126353"/>
    <lineage>
        <taxon>Bacteria</taxon>
        <taxon>Pseudomonadati</taxon>
        <taxon>Bacteroidota</taxon>
        <taxon>Sphingobacteriia</taxon>
        <taxon>Sphingobacteriales</taxon>
        <taxon>Sphingobacteriaceae</taxon>
        <taxon>Pedobacter</taxon>
    </lineage>
</organism>
<dbReference type="RefSeq" id="WP_107215734.1">
    <property type="nucleotide sequence ID" value="NZ_KZ686269.1"/>
</dbReference>
<dbReference type="Proteomes" id="UP000240912">
    <property type="component" value="Unassembled WGS sequence"/>
</dbReference>
<evidence type="ECO:0000256" key="1">
    <source>
        <dbReference type="SAM" id="SignalP"/>
    </source>
</evidence>
<evidence type="ECO:0000313" key="3">
    <source>
        <dbReference type="Proteomes" id="UP000240912"/>
    </source>
</evidence>
<accession>A0A2T3HM17</accession>
<gene>
    <name evidence="2" type="ORF">C7T94_13000</name>
</gene>
<feature type="chain" id="PRO_5015655692" evidence="1">
    <location>
        <begin position="25"/>
        <end position="362"/>
    </location>
</feature>
<evidence type="ECO:0000313" key="2">
    <source>
        <dbReference type="EMBL" id="PST83474.1"/>
    </source>
</evidence>
<name>A0A2T3HM17_9SPHI</name>
<dbReference type="AlphaFoldDB" id="A0A2T3HM17"/>
<feature type="signal peptide" evidence="1">
    <location>
        <begin position="1"/>
        <end position="24"/>
    </location>
</feature>
<protein>
    <submittedName>
        <fullName evidence="2">Uncharacterized protein</fullName>
    </submittedName>
</protein>
<keyword evidence="3" id="KW-1185">Reference proteome</keyword>
<comment type="caution">
    <text evidence="2">The sequence shown here is derived from an EMBL/GenBank/DDBJ whole genome shotgun (WGS) entry which is preliminary data.</text>
</comment>
<keyword evidence="1" id="KW-0732">Signal</keyword>